<reference evidence="2" key="1">
    <citation type="submission" date="2022-08" db="UniProtKB">
        <authorList>
            <consortium name="EnsemblMetazoa"/>
        </authorList>
    </citation>
    <scope>IDENTIFICATION</scope>
    <source>
        <strain evidence="2">EBRO</strain>
    </source>
</reference>
<feature type="signal peptide" evidence="1">
    <location>
        <begin position="1"/>
        <end position="21"/>
    </location>
</feature>
<name>A0A8W7NXI4_ANOAO</name>
<feature type="chain" id="PRO_5036456780" evidence="1">
    <location>
        <begin position="22"/>
        <end position="57"/>
    </location>
</feature>
<proteinExistence type="predicted"/>
<protein>
    <submittedName>
        <fullName evidence="2">Uncharacterized protein</fullName>
    </submittedName>
</protein>
<evidence type="ECO:0000256" key="1">
    <source>
        <dbReference type="SAM" id="SignalP"/>
    </source>
</evidence>
<sequence length="57" mass="6262">MNFKLILVVSLMLAALFFGEAECFRRTLRRLGRFGRRVGKVAQKVAPVVGGVRAVVG</sequence>
<accession>A0A8W7NXI4</accession>
<dbReference type="EnsemblMetazoa" id="AATE021907-RA">
    <property type="protein sequence ID" value="AATE021907-PA.1"/>
    <property type="gene ID" value="AATE021907"/>
</dbReference>
<keyword evidence="1" id="KW-0732">Signal</keyword>
<evidence type="ECO:0000313" key="2">
    <source>
        <dbReference type="EnsemblMetazoa" id="AATE021907-PA.1"/>
    </source>
</evidence>
<dbReference type="AlphaFoldDB" id="A0A8W7NXI4"/>
<organism evidence="2">
    <name type="scientific">Anopheles atroparvus</name>
    <name type="common">European mosquito</name>
    <dbReference type="NCBI Taxonomy" id="41427"/>
    <lineage>
        <taxon>Eukaryota</taxon>
        <taxon>Metazoa</taxon>
        <taxon>Ecdysozoa</taxon>
        <taxon>Arthropoda</taxon>
        <taxon>Hexapoda</taxon>
        <taxon>Insecta</taxon>
        <taxon>Pterygota</taxon>
        <taxon>Neoptera</taxon>
        <taxon>Endopterygota</taxon>
        <taxon>Diptera</taxon>
        <taxon>Nematocera</taxon>
        <taxon>Culicoidea</taxon>
        <taxon>Culicidae</taxon>
        <taxon>Anophelinae</taxon>
        <taxon>Anopheles</taxon>
    </lineage>
</organism>